<dbReference type="Proteomes" id="UP000015106">
    <property type="component" value="Chromosome 4"/>
</dbReference>
<evidence type="ECO:0000313" key="1">
    <source>
        <dbReference type="EnsemblPlants" id="TuG1812G0400002909.01.T01"/>
    </source>
</evidence>
<protein>
    <submittedName>
        <fullName evidence="1">Uncharacterized protein</fullName>
    </submittedName>
</protein>
<dbReference type="Gramene" id="TuG1812G0400002909.01.T01">
    <property type="protein sequence ID" value="TuG1812G0400002909.01.T01"/>
    <property type="gene ID" value="TuG1812G0400002909.01"/>
</dbReference>
<reference evidence="2" key="1">
    <citation type="journal article" date="2013" name="Nature">
        <title>Draft genome of the wheat A-genome progenitor Triticum urartu.</title>
        <authorList>
            <person name="Ling H.Q."/>
            <person name="Zhao S."/>
            <person name="Liu D."/>
            <person name="Wang J."/>
            <person name="Sun H."/>
            <person name="Zhang C."/>
            <person name="Fan H."/>
            <person name="Li D."/>
            <person name="Dong L."/>
            <person name="Tao Y."/>
            <person name="Gao C."/>
            <person name="Wu H."/>
            <person name="Li Y."/>
            <person name="Cui Y."/>
            <person name="Guo X."/>
            <person name="Zheng S."/>
            <person name="Wang B."/>
            <person name="Yu K."/>
            <person name="Liang Q."/>
            <person name="Yang W."/>
            <person name="Lou X."/>
            <person name="Chen J."/>
            <person name="Feng M."/>
            <person name="Jian J."/>
            <person name="Zhang X."/>
            <person name="Luo G."/>
            <person name="Jiang Y."/>
            <person name="Liu J."/>
            <person name="Wang Z."/>
            <person name="Sha Y."/>
            <person name="Zhang B."/>
            <person name="Wu H."/>
            <person name="Tang D."/>
            <person name="Shen Q."/>
            <person name="Xue P."/>
            <person name="Zou S."/>
            <person name="Wang X."/>
            <person name="Liu X."/>
            <person name="Wang F."/>
            <person name="Yang Y."/>
            <person name="An X."/>
            <person name="Dong Z."/>
            <person name="Zhang K."/>
            <person name="Zhang X."/>
            <person name="Luo M.C."/>
            <person name="Dvorak J."/>
            <person name="Tong Y."/>
            <person name="Wang J."/>
            <person name="Yang H."/>
            <person name="Li Z."/>
            <person name="Wang D."/>
            <person name="Zhang A."/>
            <person name="Wang J."/>
        </authorList>
    </citation>
    <scope>NUCLEOTIDE SEQUENCE</scope>
    <source>
        <strain evidence="2">cv. G1812</strain>
    </source>
</reference>
<reference evidence="1" key="3">
    <citation type="submission" date="2022-06" db="UniProtKB">
        <authorList>
            <consortium name="EnsemblPlants"/>
        </authorList>
    </citation>
    <scope>IDENTIFICATION</scope>
</reference>
<organism evidence="1 2">
    <name type="scientific">Triticum urartu</name>
    <name type="common">Red wild einkorn</name>
    <name type="synonym">Crithodium urartu</name>
    <dbReference type="NCBI Taxonomy" id="4572"/>
    <lineage>
        <taxon>Eukaryota</taxon>
        <taxon>Viridiplantae</taxon>
        <taxon>Streptophyta</taxon>
        <taxon>Embryophyta</taxon>
        <taxon>Tracheophyta</taxon>
        <taxon>Spermatophyta</taxon>
        <taxon>Magnoliopsida</taxon>
        <taxon>Liliopsida</taxon>
        <taxon>Poales</taxon>
        <taxon>Poaceae</taxon>
        <taxon>BOP clade</taxon>
        <taxon>Pooideae</taxon>
        <taxon>Triticodae</taxon>
        <taxon>Triticeae</taxon>
        <taxon>Triticinae</taxon>
        <taxon>Triticum</taxon>
    </lineage>
</organism>
<keyword evidence="2" id="KW-1185">Reference proteome</keyword>
<sequence>MFSHLRLPLCLYAAPPLWRRRIRRRSSSPPVSPAACPTSWCAMGAIQIEHRHERRHAPLPAQVLCRRRLAHRRPAEWSTSGAAIPAVTCASLCRRSAARPHLCRASAGHAAQMENNYPFGYSIVC</sequence>
<accession>A0A8R7U9U0</accession>
<name>A0A8R7U9U0_TRIUA</name>
<evidence type="ECO:0000313" key="2">
    <source>
        <dbReference type="Proteomes" id="UP000015106"/>
    </source>
</evidence>
<dbReference type="AlphaFoldDB" id="A0A8R7U9U0"/>
<proteinExistence type="predicted"/>
<dbReference type="EnsemblPlants" id="TuG1812G0400002909.01.T01">
    <property type="protein sequence ID" value="TuG1812G0400002909.01.T01"/>
    <property type="gene ID" value="TuG1812G0400002909.01"/>
</dbReference>
<reference evidence="1" key="2">
    <citation type="submission" date="2018-03" db="EMBL/GenBank/DDBJ databases">
        <title>The Triticum urartu genome reveals the dynamic nature of wheat genome evolution.</title>
        <authorList>
            <person name="Ling H."/>
            <person name="Ma B."/>
            <person name="Shi X."/>
            <person name="Liu H."/>
            <person name="Dong L."/>
            <person name="Sun H."/>
            <person name="Cao Y."/>
            <person name="Gao Q."/>
            <person name="Zheng S."/>
            <person name="Li Y."/>
            <person name="Yu Y."/>
            <person name="Du H."/>
            <person name="Qi M."/>
            <person name="Li Y."/>
            <person name="Yu H."/>
            <person name="Cui Y."/>
            <person name="Wang N."/>
            <person name="Chen C."/>
            <person name="Wu H."/>
            <person name="Zhao Y."/>
            <person name="Zhang J."/>
            <person name="Li Y."/>
            <person name="Zhou W."/>
            <person name="Zhang B."/>
            <person name="Hu W."/>
            <person name="Eijk M."/>
            <person name="Tang J."/>
            <person name="Witsenboer H."/>
            <person name="Zhao S."/>
            <person name="Li Z."/>
            <person name="Zhang A."/>
            <person name="Wang D."/>
            <person name="Liang C."/>
        </authorList>
    </citation>
    <scope>NUCLEOTIDE SEQUENCE [LARGE SCALE GENOMIC DNA]</scope>
    <source>
        <strain evidence="1">cv. G1812</strain>
    </source>
</reference>